<dbReference type="PANTHER" id="PTHR43775:SF51">
    <property type="entry name" value="INACTIVE PHENOLPHTHIOCEROL SYNTHESIS POLYKETIDE SYNTHASE TYPE I PKS1-RELATED"/>
    <property type="match status" value="1"/>
</dbReference>
<dbReference type="InterPro" id="IPR020841">
    <property type="entry name" value="PKS_Beta-ketoAc_synthase_dom"/>
</dbReference>
<dbReference type="InterPro" id="IPR016035">
    <property type="entry name" value="Acyl_Trfase/lysoPLipase"/>
</dbReference>
<evidence type="ECO:0000259" key="12">
    <source>
        <dbReference type="PROSITE" id="PS52019"/>
    </source>
</evidence>
<feature type="region of interest" description="N-terminal hotdog fold" evidence="9">
    <location>
        <begin position="2503"/>
        <end position="2628"/>
    </location>
</feature>
<dbReference type="InterPro" id="IPR032821">
    <property type="entry name" value="PKS_assoc"/>
</dbReference>
<dbReference type="PROSITE" id="PS52004">
    <property type="entry name" value="KS3_2"/>
    <property type="match status" value="2"/>
</dbReference>
<dbReference type="Gene3D" id="3.10.129.110">
    <property type="entry name" value="Polyketide synthase dehydratase"/>
    <property type="match status" value="1"/>
</dbReference>
<dbReference type="Pfam" id="PF16197">
    <property type="entry name" value="KAsynt_C_assoc"/>
    <property type="match status" value="2"/>
</dbReference>
<dbReference type="SUPFAM" id="SSF52151">
    <property type="entry name" value="FabD/lysophospholipase-like"/>
    <property type="match status" value="2"/>
</dbReference>
<organism evidence="13 14">
    <name type="scientific">Streptomyces hygroscopicus</name>
    <dbReference type="NCBI Taxonomy" id="1912"/>
    <lineage>
        <taxon>Bacteria</taxon>
        <taxon>Bacillati</taxon>
        <taxon>Actinomycetota</taxon>
        <taxon>Actinomycetes</taxon>
        <taxon>Kitasatosporales</taxon>
        <taxon>Streptomycetaceae</taxon>
        <taxon>Streptomyces</taxon>
        <taxon>Streptomyces violaceusniger group</taxon>
    </lineage>
</organism>
<dbReference type="InterPro" id="IPR057326">
    <property type="entry name" value="KR_dom"/>
</dbReference>
<evidence type="ECO:0000256" key="4">
    <source>
        <dbReference type="ARBA" id="ARBA00022553"/>
    </source>
</evidence>
<evidence type="ECO:0000256" key="3">
    <source>
        <dbReference type="ARBA" id="ARBA00022450"/>
    </source>
</evidence>
<evidence type="ECO:0000256" key="6">
    <source>
        <dbReference type="ARBA" id="ARBA00023194"/>
    </source>
</evidence>
<dbReference type="Pfam" id="PF13602">
    <property type="entry name" value="ADH_zinc_N_2"/>
    <property type="match status" value="1"/>
</dbReference>
<dbReference type="PROSITE" id="PS50075">
    <property type="entry name" value="CARRIER"/>
    <property type="match status" value="2"/>
</dbReference>
<dbReference type="Gene3D" id="3.40.50.720">
    <property type="entry name" value="NAD(P)-binding Rossmann-like Domain"/>
    <property type="match status" value="2"/>
</dbReference>
<dbReference type="Gene3D" id="3.40.366.10">
    <property type="entry name" value="Malonyl-Coenzyme A Acyl Carrier Protein, domain 2"/>
    <property type="match status" value="2"/>
</dbReference>
<dbReference type="InterPro" id="IPR002364">
    <property type="entry name" value="Quin_OxRdtase/zeta-crystal_CS"/>
</dbReference>
<comment type="pathway">
    <text evidence="2">Antibiotic biosynthesis.</text>
</comment>
<dbReference type="InterPro" id="IPR049900">
    <property type="entry name" value="PKS_mFAS_DH"/>
</dbReference>
<dbReference type="InterPro" id="IPR013968">
    <property type="entry name" value="PKS_KR"/>
</dbReference>
<sequence>MANEEKLLDHLKWMTAELRRTRQRLQEVESAEAEPVAIVAMACRYPGGVRSPEDLWRLVHDQVDAISDFPADRGWDLDALHSTDPDEPGTSYVTQGGFVHDAGEFDAAFFGISPREALAMDPQQRLLLETSWEVFERAGIAPTSVRGDTIGVYTGTNGQDYSPRARSAPGELEGHLLTGTAASVASGRVAYALGLEGPAVTVDTACSSSLVALHLACHSLRKGECSMALAGGATILSGPGPFIEFSRQRGLSADGRCKAYAAGADGTGWAEGVGVLLLTRWSEARRRGLPVLAVVRGSAVNQDGASNGLTAPNGPSQQRVIRQALGNAGLAPGDVDVVEGHGTGTVLGDPIEAEALQAVYGRGRPAERPLWLGSLKSNIGHSAAAAGVGGVIKMVMAMRHGLLPKTLHVEQPSPHVDWSSGGVSLLTEAREWPETGDRPRRAGVSSFGMSGTNAHVILEHVEAAKADDAEGPEVAEGPEGAAGGPVGGPVVWPLSARGEGALAEQARRLLSFTEGRVDLCPVDVGLSLAASRAALPDRAAVVAAGTAEFRAGLAALAEGGSAPGLIIGGGSGVMGVGKPVVVFPGQGSQWVGMAVELLGSSPVFAGRMAECERALSAYVDWSLTGVLGDGVALERVDVVQPVLWAVMVSLAAVWESFGVVPGAVVGHSQGEIAAACVAGGLSLEDGARVVALRSRALTVLAGGGGMVSVAVPVERAVVLLERWGGRVGVAAVNGPSSVVVSGDGPALDEVVAECRRQGVRARRVEVDYASHSPHVEVLRDRLLEELEGIVPVRSRVPFFSTVTGDWIDTEQLDAEYWYRNLRETVRFATATDALLGQGFGVFIEASAHPVLAAGVQESIEAAGAEAVALGSLRRDDGGLDRFLRSVAEAYVHGVSVDWSPLFHGARRVDLPTYAFQRQRYWLDTHASPDETEPLRADEAETRFWDAVERADATELALTLDADGELVGELLPALATWRRTARDRSLIDSWRYRITWRPLAAPPTGRLSGSWLLAVPEAHADDPLVGAVSSALAESGAQVVPLAVCCADVDRAALEGAVADAVDQRSAPLSGVLSLLALDEAPHPGHPAVPRGLAATLALVQALDGRRAPLWLATRGAVVAQRSDRMLSPVQAQVWGLGRVAGLEHPERWGGLLDLPAEPLDAGARQRLADVLAAPGDEDQIAVRPSGTYVRRMVRAASAAAPAPSPWRPRGTVLVTGGTGALGGGVARWLAREGADHLVLTGRRGPDAPGADRLREELTALGAEVTVVACDVTDRDALTALLAEHPPNAVVHTAGVGQLTPLLDTTPGECAEVLGAKAAGAALLDALLPPERLDAFVLFSSNAGVWGSGNQGAYAAANAYLDALAQRRRDRGGAATSVAWGSWRGSGMAAEADADAYLRRRGLRPMDPGLAVTALGQALDHDETTVTVADVDWARFVPLFTSARPRPLIGEIPEVRRLLEAPTATTATATAESGTGTELRQRLAALSESGRTDLLISLVRERAAAVLGHAEAGAIPAGRAFRELGLDSLTAVRLRNRLSEAVGLRLPATLVYDHPTVAALADFLRRAILGDDAAEPGRGPTAATGPVTAGDPIAIVAMSCRYPGGAESPEGLWRVVADGVDTVSPFPTDRGWDLDALYDPDPDRPGTSYVREGAFIPDIGEFDPALFGISPREALAMDPQQRLMLEASWEVFERAGIDPTSLRATPTGVFVGASAQGYGAGARQAAEGAEGYYLTGGATAVVSGRVAYALGLEGPAVTVDTACSSSLVALHLACQSLRQGESSLAVVGGVAVVVNPVAFVEFSRQRGLAPDGRCKSFAAAADGTAWGEGVGVLLLERLSDARRNGHRVLAVVRGTAVNQDGASNGLSAPNGPSQQRVIRQALAAAGLEPGEVDAVEAHGTGTRLGDPIEAQALLATYGQDRPAERPLWVGSLKSNIGHTAAAAGVAGVIKMVMAMRQGVLPRTLHVDEPSPHVDWSAGAVSLLTEAREWPREGGRPRRAGVSSFGVSGTNAHVILEDAATVDAARGDAATGEVATGEVATEGVATEEAGTGAPAPLPPVLPWVLSAVGERALRASAERLRAFAAEHPAPDPVETAVSLVTSRAALERRAVVLGDGREGLLDGLGALARGESSPAVVEGVVAEGKCAFLFAGQGSQRVGMGRGLYEAFPVFAEAFDAVCAGFSLPVRDVVFGGEQGVLDRTEFAQPALFAVEVGLFRLVESWGVVPDVVLGHSVGELAAAHVAGVLSLGDGCRLVEARGRLMQGLPVGGAMVAVEASEAEVQEHLAEGVGVDGCVDIAAVNGPVSTVVSGVGAVVEAVAVWWEARGRRVRRLRVSHAFHSSLMEGMLDDFRRVAESVEYRAPSIPLVLNVSGRVGVPDGAEYWVRHVREAVRFHDGIRALVAEGVRTFVELGPDGTLSGMVQDGVSGVGVSVPVLRRDRPEPETVMAAVARAHVRGVPVDWHAVLGGVRVGPVDLPTYPFQRTRFWLEPSSGAGAASAGLSPAEHPLLAVAVPLADSSAVVLTGRVSRHAQPWVADHVVLDEVLLPGAACVELALRAGDEVGCDRVEELTLEAPLVVPEGGAVRLQVVVGGVDEVGARSVEVFSCVEGVASGVPWVRHASGVLSAAEVAGPEGVGQWPPAGAEPVAVAGLYERLAGLGYGYGPVFRGLRAAWRLGEEVFAEVELPPGTDVAGFGLHPALLDAALHAMGLTAMADDDATRLPFSWRGVSLHATGATSARVRLVRTGPDTVSVELADAGGQPVARIESLVLRAVSAEGLRTPRSVGADSLLWLDWTPWPGPNTEPEPSLATVGDLFFEVPGSEAYPDIPGFDAALASGATAPDAVLTTPPPAEGEPAEQVRTATAWALATLRAWLADEERATSTLAIVTREGMAGAAVQGLVRSAQSEHPGRFVLVEVDGSEESWGAIPKAVASGEPQLAIRLGEVAVPRLVPAQADDTLVVPEEERAWRLAVTAAGTLDGVALVGSPAAGGPLGPGEVRVGVRAAGLNFRDVLLTLGVVDQEGLGSEGAGVVLEVGPGVVGLAVGDRVFGLFPASIGSVAVADHRMVARMPGGWSFAEAASVPVVFLTAYYGLVDLAGLRSGESVLVHAAAGGVGMAAVQVGRYVGAEVWATASPAKWGVLREMGLDAEHIASSRSLEFEDRFIAGTGGRGVDVVLNSLAGEYVDASLRVLAEGGRFLELGKTDVREGVAGYRAYDLVEAGAERIGEMLAEVMSLFREGVLRPLPVTAWDVRRAREAFRFMSQARHVGKVVLTVPAPLDGRGTVLITGGTGVLGAVVARHLVEVRGVRRLVLTSRRGMAAEGAGELCAELSALGAEVSVVACDVADREALADLIAAAGDLSAVVHAAGVLDDAVVESLTPERLGTVLRPKVDAAWHLHELTREMDLSAFVLFSSASGTLGAPGQANYAAANSCLDALAEFRRAQGLPAQSLAWGPWERVGGGMAGGLGDADVRRMARSGLVALSAREGLALFDAAERYPLAVVVPARLDREVLRGPADSVPALLKGLVTSTPNRRVAVSHQATDDLSRRLAALPGTERHRALVDFLRADVAAVLNIPDTALVDAGRAFKDLGFDSLTAVELRNRLNAATGLRLPSTLVFDHPTVEALAQWLVGEMFPDMESAERSLFDELDSVEDALSRATVDNMTRAKVVVRLQTLLAKWSDPERASGGRAADNGVDVLESGTDEEIFALINKELGRS</sequence>
<dbReference type="InterPro" id="IPR036736">
    <property type="entry name" value="ACP-like_sf"/>
</dbReference>
<dbReference type="Gene3D" id="3.90.180.10">
    <property type="entry name" value="Medium-chain alcohol dehydrogenases, catalytic domain"/>
    <property type="match status" value="1"/>
</dbReference>
<dbReference type="InterPro" id="IPR041618">
    <property type="entry name" value="PKS_DE"/>
</dbReference>
<comment type="caution">
    <text evidence="13">The sequence shown here is derived from an EMBL/GenBank/DDBJ whole genome shotgun (WGS) entry which is preliminary data.</text>
</comment>
<dbReference type="Gene3D" id="3.30.70.3290">
    <property type="match status" value="2"/>
</dbReference>
<dbReference type="SUPFAM" id="SSF53901">
    <property type="entry name" value="Thiolase-like"/>
    <property type="match status" value="2"/>
</dbReference>
<dbReference type="PROSITE" id="PS00012">
    <property type="entry name" value="PHOSPHOPANTETHEINE"/>
    <property type="match status" value="2"/>
</dbReference>
<dbReference type="SMART" id="SM00823">
    <property type="entry name" value="PKS_PP"/>
    <property type="match status" value="2"/>
</dbReference>
<dbReference type="Pfam" id="PF21089">
    <property type="entry name" value="PKS_DH_N"/>
    <property type="match status" value="1"/>
</dbReference>
<dbReference type="SUPFAM" id="SSF51735">
    <property type="entry name" value="NAD(P)-binding Rossmann-fold domains"/>
    <property type="match status" value="5"/>
</dbReference>
<dbReference type="Gene3D" id="1.10.1200.10">
    <property type="entry name" value="ACP-like"/>
    <property type="match status" value="2"/>
</dbReference>
<dbReference type="InterPro" id="IPR049551">
    <property type="entry name" value="PKS_DH_C"/>
</dbReference>
<dbReference type="SMART" id="SM01294">
    <property type="entry name" value="PKS_PP_betabranch"/>
    <property type="match status" value="2"/>
</dbReference>
<dbReference type="CDD" id="cd08956">
    <property type="entry name" value="KR_3_FAS_SDR_x"/>
    <property type="match status" value="1"/>
</dbReference>
<keyword evidence="6" id="KW-0045">Antibiotic biosynthesis</keyword>
<dbReference type="InterPro" id="IPR013154">
    <property type="entry name" value="ADH-like_N"/>
</dbReference>
<keyword evidence="4" id="KW-0597">Phosphoprotein</keyword>
<dbReference type="InterPro" id="IPR011032">
    <property type="entry name" value="GroES-like_sf"/>
</dbReference>
<dbReference type="SMART" id="SM00826">
    <property type="entry name" value="PKS_DH"/>
    <property type="match status" value="1"/>
</dbReference>
<dbReference type="InterPro" id="IPR020843">
    <property type="entry name" value="ER"/>
</dbReference>
<feature type="domain" description="Carrier" evidence="10">
    <location>
        <begin position="1492"/>
        <end position="1567"/>
    </location>
</feature>
<reference evidence="13" key="1">
    <citation type="submission" date="2024-05" db="EMBL/GenBank/DDBJ databases">
        <title>Whole genome shotgun sequence of Streptomyces hygroscopicus NBRC 113678.</title>
        <authorList>
            <person name="Komaki H."/>
            <person name="Tamura T."/>
        </authorList>
    </citation>
    <scope>NUCLEOTIDE SEQUENCE</scope>
    <source>
        <strain evidence="13">N11-34</strain>
    </source>
</reference>
<dbReference type="InterPro" id="IPR020806">
    <property type="entry name" value="PKS_PP-bd"/>
</dbReference>
<evidence type="ECO:0000256" key="9">
    <source>
        <dbReference type="PROSITE-ProRule" id="PRU01363"/>
    </source>
</evidence>
<dbReference type="InterPro" id="IPR050091">
    <property type="entry name" value="PKS_NRPS_Biosynth_Enz"/>
</dbReference>
<dbReference type="PROSITE" id="PS01162">
    <property type="entry name" value="QOR_ZETA_CRYSTAL"/>
    <property type="match status" value="1"/>
</dbReference>
<evidence type="ECO:0000256" key="5">
    <source>
        <dbReference type="ARBA" id="ARBA00022679"/>
    </source>
</evidence>
<dbReference type="SMART" id="SM00829">
    <property type="entry name" value="PKS_ER"/>
    <property type="match status" value="1"/>
</dbReference>
<dbReference type="Pfam" id="PF02801">
    <property type="entry name" value="Ketoacyl-synt_C"/>
    <property type="match status" value="2"/>
</dbReference>
<keyword evidence="8" id="KW-0012">Acyltransferase</keyword>
<dbReference type="InterPro" id="IPR015083">
    <property type="entry name" value="NorB/c/GfsB-D-like_docking"/>
</dbReference>
<keyword evidence="7" id="KW-0511">Multifunctional enzyme</keyword>
<evidence type="ECO:0000256" key="1">
    <source>
        <dbReference type="ARBA" id="ARBA00001957"/>
    </source>
</evidence>
<evidence type="ECO:0000313" key="14">
    <source>
        <dbReference type="Proteomes" id="UP001054854"/>
    </source>
</evidence>
<keyword evidence="14" id="KW-1185">Reference proteome</keyword>
<evidence type="ECO:0000259" key="11">
    <source>
        <dbReference type="PROSITE" id="PS52004"/>
    </source>
</evidence>
<dbReference type="Gene3D" id="3.40.47.10">
    <property type="match status" value="2"/>
</dbReference>
<dbReference type="Pfam" id="PF18369">
    <property type="entry name" value="PKS_DE"/>
    <property type="match status" value="1"/>
</dbReference>
<dbReference type="Pfam" id="PF14765">
    <property type="entry name" value="PS-DH"/>
    <property type="match status" value="1"/>
</dbReference>
<dbReference type="Pfam" id="PF00109">
    <property type="entry name" value="ketoacyl-synt"/>
    <property type="match status" value="2"/>
</dbReference>
<protein>
    <submittedName>
        <fullName evidence="13">Polyketide synthase</fullName>
    </submittedName>
</protein>
<dbReference type="SMART" id="SM00825">
    <property type="entry name" value="PKS_KS"/>
    <property type="match status" value="2"/>
</dbReference>
<evidence type="ECO:0000256" key="7">
    <source>
        <dbReference type="ARBA" id="ARBA00023268"/>
    </source>
</evidence>
<dbReference type="SUPFAM" id="SSF47336">
    <property type="entry name" value="ACP-like"/>
    <property type="match status" value="2"/>
</dbReference>
<dbReference type="NCBIfam" id="NF045894">
    <property type="entry name" value="PKS_plus_SDR"/>
    <property type="match status" value="1"/>
</dbReference>
<dbReference type="Gene3D" id="3.40.50.11460">
    <property type="match status" value="1"/>
</dbReference>
<dbReference type="Pfam" id="PF08240">
    <property type="entry name" value="ADH_N"/>
    <property type="match status" value="1"/>
</dbReference>
<dbReference type="InterPro" id="IPR001227">
    <property type="entry name" value="Ac_transferase_dom_sf"/>
</dbReference>
<feature type="active site" description="Proton acceptor; for dehydratase activity" evidence="9">
    <location>
        <position position="2535"/>
    </location>
</feature>
<dbReference type="InterPro" id="IPR009081">
    <property type="entry name" value="PP-bd_ACP"/>
</dbReference>
<dbReference type="Pfam" id="PF22953">
    <property type="entry name" value="SpnB_Rossmann"/>
    <property type="match status" value="1"/>
</dbReference>
<accession>A0ABQ3U5R0</accession>
<dbReference type="InterPro" id="IPR036291">
    <property type="entry name" value="NAD(P)-bd_dom_sf"/>
</dbReference>
<dbReference type="CDD" id="cd05195">
    <property type="entry name" value="enoyl_red"/>
    <property type="match status" value="1"/>
</dbReference>
<dbReference type="InterPro" id="IPR014030">
    <property type="entry name" value="Ketoacyl_synth_N"/>
</dbReference>
<feature type="domain" description="PKS/mFAS DH" evidence="12">
    <location>
        <begin position="2503"/>
        <end position="2776"/>
    </location>
</feature>
<feature type="region of interest" description="C-terminal hotdog fold" evidence="9">
    <location>
        <begin position="2640"/>
        <end position="2776"/>
    </location>
</feature>
<dbReference type="InterPro" id="IPR049552">
    <property type="entry name" value="PKS_DH_N"/>
</dbReference>
<dbReference type="InterPro" id="IPR055123">
    <property type="entry name" value="SpnB-like_Rossmann"/>
</dbReference>
<dbReference type="Pfam" id="PF00550">
    <property type="entry name" value="PP-binding"/>
    <property type="match status" value="2"/>
</dbReference>
<dbReference type="InterPro" id="IPR006162">
    <property type="entry name" value="Ppantetheine_attach_site"/>
</dbReference>
<feature type="domain" description="Ketosynthase family 3 (KS3)" evidence="11">
    <location>
        <begin position="1589"/>
        <end position="2016"/>
    </location>
</feature>
<evidence type="ECO:0000256" key="2">
    <source>
        <dbReference type="ARBA" id="ARBA00004792"/>
    </source>
</evidence>
<dbReference type="SUPFAM" id="SSF55048">
    <property type="entry name" value="Probable ACP-binding domain of malonyl-CoA ACP transacylase"/>
    <property type="match status" value="2"/>
</dbReference>
<dbReference type="InterPro" id="IPR016039">
    <property type="entry name" value="Thiolase-like"/>
</dbReference>
<evidence type="ECO:0000313" key="13">
    <source>
        <dbReference type="EMBL" id="GHJ30533.1"/>
    </source>
</evidence>
<dbReference type="CDD" id="cd00833">
    <property type="entry name" value="PKS"/>
    <property type="match status" value="2"/>
</dbReference>
<dbReference type="SMART" id="SM00822">
    <property type="entry name" value="PKS_KR"/>
    <property type="match status" value="2"/>
</dbReference>
<dbReference type="PROSITE" id="PS52019">
    <property type="entry name" value="PKS_MFAS_DH"/>
    <property type="match status" value="1"/>
</dbReference>
<dbReference type="InterPro" id="IPR014031">
    <property type="entry name" value="Ketoacyl_synth_C"/>
</dbReference>
<name>A0ABQ3U5R0_STRHY</name>
<dbReference type="InterPro" id="IPR016036">
    <property type="entry name" value="Malonyl_transacylase_ACP-bd"/>
</dbReference>
<dbReference type="Proteomes" id="UP001054854">
    <property type="component" value="Unassembled WGS sequence"/>
</dbReference>
<dbReference type="Pfam" id="PF08659">
    <property type="entry name" value="KR"/>
    <property type="match status" value="2"/>
</dbReference>
<dbReference type="PROSITE" id="PS00606">
    <property type="entry name" value="KS3_1"/>
    <property type="match status" value="2"/>
</dbReference>
<dbReference type="Pfam" id="PF00698">
    <property type="entry name" value="Acyl_transf_1"/>
    <property type="match status" value="2"/>
</dbReference>
<dbReference type="SUPFAM" id="SSF50129">
    <property type="entry name" value="GroES-like"/>
    <property type="match status" value="1"/>
</dbReference>
<comment type="cofactor">
    <cofactor evidence="1">
        <name>pantetheine 4'-phosphate</name>
        <dbReference type="ChEBI" id="CHEBI:47942"/>
    </cofactor>
</comment>
<dbReference type="InterPro" id="IPR042104">
    <property type="entry name" value="PKS_dehydratase_sf"/>
</dbReference>
<dbReference type="InterPro" id="IPR014043">
    <property type="entry name" value="Acyl_transferase_dom"/>
</dbReference>
<dbReference type="PANTHER" id="PTHR43775">
    <property type="entry name" value="FATTY ACID SYNTHASE"/>
    <property type="match status" value="1"/>
</dbReference>
<dbReference type="InterPro" id="IPR020807">
    <property type="entry name" value="PKS_DH"/>
</dbReference>
<proteinExistence type="predicted"/>
<feature type="active site" description="Proton donor; for dehydratase activity" evidence="9">
    <location>
        <position position="2699"/>
    </location>
</feature>
<keyword evidence="3" id="KW-0596">Phosphopantetheine</keyword>
<dbReference type="SMART" id="SM00827">
    <property type="entry name" value="PKS_AT"/>
    <property type="match status" value="2"/>
</dbReference>
<feature type="domain" description="Ketosynthase family 3 (KS3)" evidence="11">
    <location>
        <begin position="33"/>
        <end position="460"/>
    </location>
</feature>
<dbReference type="Pfam" id="PF08990">
    <property type="entry name" value="Docking"/>
    <property type="match status" value="1"/>
</dbReference>
<evidence type="ECO:0000256" key="8">
    <source>
        <dbReference type="ARBA" id="ARBA00023315"/>
    </source>
</evidence>
<dbReference type="EMBL" id="BNEK01000005">
    <property type="protein sequence ID" value="GHJ30533.1"/>
    <property type="molecule type" value="Genomic_DNA"/>
</dbReference>
<keyword evidence="5" id="KW-0808">Transferase</keyword>
<evidence type="ECO:0000259" key="10">
    <source>
        <dbReference type="PROSITE" id="PS50075"/>
    </source>
</evidence>
<gene>
    <name evidence="13" type="ORF">TPA0910_49660</name>
</gene>
<dbReference type="CDD" id="cd08952">
    <property type="entry name" value="KR_1_SDR_x"/>
    <property type="match status" value="1"/>
</dbReference>
<feature type="domain" description="Carrier" evidence="10">
    <location>
        <begin position="3554"/>
        <end position="3632"/>
    </location>
</feature>
<dbReference type="InterPro" id="IPR018201">
    <property type="entry name" value="Ketoacyl_synth_AS"/>
</dbReference>